<sequence>MNNNREYLKGAKRLQIINRWLRGLEDPEYEVYPTRKEGKYIIKKRKKALEQTENENEQIANEESDNEDNEDKEGSNEYKEEYKDDSIDKDKNKDNIEVDDNKNKYRDNDREDNIEDPLNPLFKARLQTKFDPLYINLQILSELQQVNEYLRREMERKDRNELLKSLVDEAMNQMYKNKEDKKDESDDSSSEEEVYHYYHQPYVRKNTIFADIKR</sequence>
<comment type="caution">
    <text evidence="2">The sequence shown here is derived from an EMBL/GenBank/DDBJ whole genome shotgun (WGS) entry which is preliminary data.</text>
</comment>
<keyword evidence="3" id="KW-1185">Reference proteome</keyword>
<feature type="compositionally biased region" description="Acidic residues" evidence="1">
    <location>
        <begin position="52"/>
        <end position="71"/>
    </location>
</feature>
<dbReference type="EMBL" id="JAPFFF010000007">
    <property type="protein sequence ID" value="KAK8886001.1"/>
    <property type="molecule type" value="Genomic_DNA"/>
</dbReference>
<gene>
    <name evidence="2" type="ORF">M9Y10_041460</name>
</gene>
<reference evidence="2 3" key="1">
    <citation type="submission" date="2024-04" db="EMBL/GenBank/DDBJ databases">
        <title>Tritrichomonas musculus Genome.</title>
        <authorList>
            <person name="Alves-Ferreira E."/>
            <person name="Grigg M."/>
            <person name="Lorenzi H."/>
            <person name="Galac M."/>
        </authorList>
    </citation>
    <scope>NUCLEOTIDE SEQUENCE [LARGE SCALE GENOMIC DNA]</scope>
    <source>
        <strain evidence="2 3">EAF2021</strain>
    </source>
</reference>
<evidence type="ECO:0000313" key="3">
    <source>
        <dbReference type="Proteomes" id="UP001470230"/>
    </source>
</evidence>
<feature type="compositionally biased region" description="Basic and acidic residues" evidence="1">
    <location>
        <begin position="72"/>
        <end position="111"/>
    </location>
</feature>
<feature type="region of interest" description="Disordered" evidence="1">
    <location>
        <begin position="48"/>
        <end position="116"/>
    </location>
</feature>
<accession>A0ABR2K4E6</accession>
<protein>
    <submittedName>
        <fullName evidence="2">Uncharacterized protein</fullName>
    </submittedName>
</protein>
<proteinExistence type="predicted"/>
<evidence type="ECO:0000313" key="2">
    <source>
        <dbReference type="EMBL" id="KAK8886001.1"/>
    </source>
</evidence>
<evidence type="ECO:0000256" key="1">
    <source>
        <dbReference type="SAM" id="MobiDB-lite"/>
    </source>
</evidence>
<name>A0ABR2K4E6_9EUKA</name>
<dbReference type="Proteomes" id="UP001470230">
    <property type="component" value="Unassembled WGS sequence"/>
</dbReference>
<organism evidence="2 3">
    <name type="scientific">Tritrichomonas musculus</name>
    <dbReference type="NCBI Taxonomy" id="1915356"/>
    <lineage>
        <taxon>Eukaryota</taxon>
        <taxon>Metamonada</taxon>
        <taxon>Parabasalia</taxon>
        <taxon>Tritrichomonadida</taxon>
        <taxon>Tritrichomonadidae</taxon>
        <taxon>Tritrichomonas</taxon>
    </lineage>
</organism>
<feature type="region of interest" description="Disordered" evidence="1">
    <location>
        <begin position="175"/>
        <end position="195"/>
    </location>
</feature>